<dbReference type="RefSeq" id="WP_182546995.1">
    <property type="nucleotide sequence ID" value="NZ_JACGWZ010000010.1"/>
</dbReference>
<evidence type="ECO:0000313" key="7">
    <source>
        <dbReference type="Proteomes" id="UP000569329"/>
    </source>
</evidence>
<dbReference type="InterPro" id="IPR050679">
    <property type="entry name" value="Bact_HTH_transcr_reg"/>
</dbReference>
<evidence type="ECO:0000313" key="6">
    <source>
        <dbReference type="EMBL" id="MBA8827843.1"/>
    </source>
</evidence>
<proteinExistence type="predicted"/>
<dbReference type="EMBL" id="JACGWZ010000010">
    <property type="protein sequence ID" value="MBA8827843.1"/>
    <property type="molecule type" value="Genomic_DNA"/>
</dbReference>
<dbReference type="SUPFAM" id="SSF46785">
    <property type="entry name" value="Winged helix' DNA-binding domain"/>
    <property type="match status" value="1"/>
</dbReference>
<dbReference type="PROSITE" id="PS50949">
    <property type="entry name" value="HTH_GNTR"/>
    <property type="match status" value="1"/>
</dbReference>
<dbReference type="Pfam" id="PF07702">
    <property type="entry name" value="UTRA"/>
    <property type="match status" value="1"/>
</dbReference>
<dbReference type="PANTHER" id="PTHR44846:SF17">
    <property type="entry name" value="GNTR-FAMILY TRANSCRIPTIONAL REGULATOR"/>
    <property type="match status" value="1"/>
</dbReference>
<dbReference type="InterPro" id="IPR011663">
    <property type="entry name" value="UTRA"/>
</dbReference>
<dbReference type="GO" id="GO:0003700">
    <property type="term" value="F:DNA-binding transcription factor activity"/>
    <property type="evidence" value="ECO:0007669"/>
    <property type="project" value="InterPro"/>
</dbReference>
<feature type="compositionally biased region" description="Basic and acidic residues" evidence="4">
    <location>
        <begin position="1"/>
        <end position="15"/>
    </location>
</feature>
<evidence type="ECO:0000256" key="4">
    <source>
        <dbReference type="SAM" id="MobiDB-lite"/>
    </source>
</evidence>
<dbReference type="Gene3D" id="1.10.10.10">
    <property type="entry name" value="Winged helix-like DNA-binding domain superfamily/Winged helix DNA-binding domain"/>
    <property type="match status" value="1"/>
</dbReference>
<dbReference type="GO" id="GO:0003677">
    <property type="term" value="F:DNA binding"/>
    <property type="evidence" value="ECO:0007669"/>
    <property type="project" value="UniProtKB-KW"/>
</dbReference>
<dbReference type="SMART" id="SM00866">
    <property type="entry name" value="UTRA"/>
    <property type="match status" value="1"/>
</dbReference>
<organism evidence="6 7">
    <name type="scientific">Halosaccharopolyspora lacisalsi</name>
    <dbReference type="NCBI Taxonomy" id="1000566"/>
    <lineage>
        <taxon>Bacteria</taxon>
        <taxon>Bacillati</taxon>
        <taxon>Actinomycetota</taxon>
        <taxon>Actinomycetes</taxon>
        <taxon>Pseudonocardiales</taxon>
        <taxon>Pseudonocardiaceae</taxon>
        <taxon>Halosaccharopolyspora</taxon>
    </lineage>
</organism>
<reference evidence="6 7" key="1">
    <citation type="submission" date="2020-07" db="EMBL/GenBank/DDBJ databases">
        <title>Sequencing the genomes of 1000 actinobacteria strains.</title>
        <authorList>
            <person name="Klenk H.-P."/>
        </authorList>
    </citation>
    <scope>NUCLEOTIDE SEQUENCE [LARGE SCALE GENOMIC DNA]</scope>
    <source>
        <strain evidence="6 7">DSM 45975</strain>
    </source>
</reference>
<evidence type="ECO:0000256" key="1">
    <source>
        <dbReference type="ARBA" id="ARBA00023015"/>
    </source>
</evidence>
<comment type="caution">
    <text evidence="6">The sequence shown here is derived from an EMBL/GenBank/DDBJ whole genome shotgun (WGS) entry which is preliminary data.</text>
</comment>
<protein>
    <submittedName>
        <fullName evidence="6">GntR family transcriptional regulator</fullName>
    </submittedName>
</protein>
<evidence type="ECO:0000259" key="5">
    <source>
        <dbReference type="PROSITE" id="PS50949"/>
    </source>
</evidence>
<dbReference type="SUPFAM" id="SSF64288">
    <property type="entry name" value="Chorismate lyase-like"/>
    <property type="match status" value="1"/>
</dbReference>
<feature type="domain" description="HTH gntR-type" evidence="5">
    <location>
        <begin position="1"/>
        <end position="69"/>
    </location>
</feature>
<dbReference type="InterPro" id="IPR000524">
    <property type="entry name" value="Tscrpt_reg_HTH_GntR"/>
</dbReference>
<gene>
    <name evidence="6" type="ORF">FHX42_005250</name>
</gene>
<dbReference type="AlphaFoldDB" id="A0A839E3I1"/>
<dbReference type="GO" id="GO:0045892">
    <property type="term" value="P:negative regulation of DNA-templated transcription"/>
    <property type="evidence" value="ECO:0007669"/>
    <property type="project" value="TreeGrafter"/>
</dbReference>
<dbReference type="Proteomes" id="UP000569329">
    <property type="component" value="Unassembled WGS sequence"/>
</dbReference>
<keyword evidence="2" id="KW-0238">DNA-binding</keyword>
<dbReference type="Gene3D" id="3.40.1410.10">
    <property type="entry name" value="Chorismate lyase-like"/>
    <property type="match status" value="1"/>
</dbReference>
<feature type="region of interest" description="Disordered" evidence="4">
    <location>
        <begin position="1"/>
        <end position="23"/>
    </location>
</feature>
<dbReference type="SMART" id="SM00345">
    <property type="entry name" value="HTH_GNTR"/>
    <property type="match status" value="1"/>
</dbReference>
<dbReference type="Pfam" id="PF00392">
    <property type="entry name" value="GntR"/>
    <property type="match status" value="1"/>
</dbReference>
<dbReference type="InterPro" id="IPR028978">
    <property type="entry name" value="Chorismate_lyase_/UTRA_dom_sf"/>
</dbReference>
<dbReference type="InterPro" id="IPR036388">
    <property type="entry name" value="WH-like_DNA-bd_sf"/>
</dbReference>
<keyword evidence="1" id="KW-0805">Transcription regulation</keyword>
<dbReference type="InterPro" id="IPR036390">
    <property type="entry name" value="WH_DNA-bd_sf"/>
</dbReference>
<evidence type="ECO:0000256" key="2">
    <source>
        <dbReference type="ARBA" id="ARBA00023125"/>
    </source>
</evidence>
<name>A0A839E3I1_9PSEU</name>
<dbReference type="PANTHER" id="PTHR44846">
    <property type="entry name" value="MANNOSYL-D-GLYCERATE TRANSPORT/METABOLISM SYSTEM REPRESSOR MNGR-RELATED"/>
    <property type="match status" value="1"/>
</dbReference>
<accession>A0A839E3I1</accession>
<keyword evidence="7" id="KW-1185">Reference proteome</keyword>
<dbReference type="CDD" id="cd07377">
    <property type="entry name" value="WHTH_GntR"/>
    <property type="match status" value="1"/>
</dbReference>
<keyword evidence="3" id="KW-0804">Transcription</keyword>
<evidence type="ECO:0000256" key="3">
    <source>
        <dbReference type="ARBA" id="ARBA00023163"/>
    </source>
</evidence>
<sequence>MRKEDQFLDRMRSELDAGTYPPGTVLPTQRELAEQYGHDVREIRAAMQRLEAAGLVRIRRKAGTVVLDPQPVKRMGVERYARHRWMQGVAPFEADMSAGNGGASVTVDQRNTVETVAASADVAAGLDIGEGEAVVRRYRKLYDAAGQPTHYVTSWYRVNDVIGTAIMSTDPGTAGQGGGFSVLHQQGLTPHTIREDLNIREPSPAETDELDIPPTLLVTEMWRWVRTAAGRPVEYAYGVHNALKFQWSYTFEAPE</sequence>